<gene>
    <name evidence="1" type="ORF">L6452_32981</name>
</gene>
<organism evidence="1 2">
    <name type="scientific">Arctium lappa</name>
    <name type="common">Greater burdock</name>
    <name type="synonym">Lappa major</name>
    <dbReference type="NCBI Taxonomy" id="4217"/>
    <lineage>
        <taxon>Eukaryota</taxon>
        <taxon>Viridiplantae</taxon>
        <taxon>Streptophyta</taxon>
        <taxon>Embryophyta</taxon>
        <taxon>Tracheophyta</taxon>
        <taxon>Spermatophyta</taxon>
        <taxon>Magnoliopsida</taxon>
        <taxon>eudicotyledons</taxon>
        <taxon>Gunneridae</taxon>
        <taxon>Pentapetalae</taxon>
        <taxon>asterids</taxon>
        <taxon>campanulids</taxon>
        <taxon>Asterales</taxon>
        <taxon>Asteraceae</taxon>
        <taxon>Carduoideae</taxon>
        <taxon>Cardueae</taxon>
        <taxon>Arctiinae</taxon>
        <taxon>Arctium</taxon>
    </lineage>
</organism>
<dbReference type="EMBL" id="CM042057">
    <property type="protein sequence ID" value="KAI3693150.1"/>
    <property type="molecule type" value="Genomic_DNA"/>
</dbReference>
<keyword evidence="2" id="KW-1185">Reference proteome</keyword>
<protein>
    <submittedName>
        <fullName evidence="1">Uncharacterized protein</fullName>
    </submittedName>
</protein>
<sequence>MEEGVGDVVDCKKVDTDSDWLRCITNKCLVLMPAADSCKFSATTARPVWCLICVVGFVVGEVVRQVCSPPDGYHCSGQLLVSMRYEQVFGFAAVLLKFSAAAIGFVVGEVVRQVCSPLDGSHCSGKWMQICRGLQLLCFGVLGLLVKEETLVSGLQYYTYQATYAAQWGMFCFGFDAFLWCWSSRLL</sequence>
<accession>A0ACB8Z783</accession>
<comment type="caution">
    <text evidence="1">The sequence shown here is derived from an EMBL/GenBank/DDBJ whole genome shotgun (WGS) entry which is preliminary data.</text>
</comment>
<name>A0ACB8Z783_ARCLA</name>
<reference evidence="2" key="1">
    <citation type="journal article" date="2022" name="Mol. Ecol. Resour.">
        <title>The genomes of chicory, endive, great burdock and yacon provide insights into Asteraceae palaeo-polyploidization history and plant inulin production.</title>
        <authorList>
            <person name="Fan W."/>
            <person name="Wang S."/>
            <person name="Wang H."/>
            <person name="Wang A."/>
            <person name="Jiang F."/>
            <person name="Liu H."/>
            <person name="Zhao H."/>
            <person name="Xu D."/>
            <person name="Zhang Y."/>
        </authorList>
    </citation>
    <scope>NUCLEOTIDE SEQUENCE [LARGE SCALE GENOMIC DNA]</scope>
    <source>
        <strain evidence="2">cv. Niubang</strain>
    </source>
</reference>
<reference evidence="1 2" key="2">
    <citation type="journal article" date="2022" name="Mol. Ecol. Resour.">
        <title>The genomes of chicory, endive, great burdock and yacon provide insights into Asteraceae paleo-polyploidization history and plant inulin production.</title>
        <authorList>
            <person name="Fan W."/>
            <person name="Wang S."/>
            <person name="Wang H."/>
            <person name="Wang A."/>
            <person name="Jiang F."/>
            <person name="Liu H."/>
            <person name="Zhao H."/>
            <person name="Xu D."/>
            <person name="Zhang Y."/>
        </authorList>
    </citation>
    <scope>NUCLEOTIDE SEQUENCE [LARGE SCALE GENOMIC DNA]</scope>
    <source>
        <strain evidence="2">cv. Niubang</strain>
    </source>
</reference>
<evidence type="ECO:0000313" key="2">
    <source>
        <dbReference type="Proteomes" id="UP001055879"/>
    </source>
</evidence>
<proteinExistence type="predicted"/>
<evidence type="ECO:0000313" key="1">
    <source>
        <dbReference type="EMBL" id="KAI3693150.1"/>
    </source>
</evidence>
<dbReference type="Proteomes" id="UP001055879">
    <property type="component" value="Linkage Group LG11"/>
</dbReference>